<proteinExistence type="predicted"/>
<evidence type="ECO:0000256" key="2">
    <source>
        <dbReference type="ARBA" id="ARBA00022771"/>
    </source>
</evidence>
<reference evidence="6 7" key="1">
    <citation type="journal article" date="2012" name="Genome Biol.">
        <title>Genome and low-iron response of an oceanic diatom adapted to chronic iron limitation.</title>
        <authorList>
            <person name="Lommer M."/>
            <person name="Specht M."/>
            <person name="Roy A.S."/>
            <person name="Kraemer L."/>
            <person name="Andreson R."/>
            <person name="Gutowska M.A."/>
            <person name="Wolf J."/>
            <person name="Bergner S.V."/>
            <person name="Schilhabel M.B."/>
            <person name="Klostermeier U.C."/>
            <person name="Beiko R.G."/>
            <person name="Rosenstiel P."/>
            <person name="Hippler M."/>
            <person name="Laroche J."/>
        </authorList>
    </citation>
    <scope>NUCLEOTIDE SEQUENCE [LARGE SCALE GENOMIC DNA]</scope>
    <source>
        <strain evidence="6 7">CCMP1005</strain>
    </source>
</reference>
<organism evidence="6 7">
    <name type="scientific">Thalassiosira oceanica</name>
    <name type="common">Marine diatom</name>
    <dbReference type="NCBI Taxonomy" id="159749"/>
    <lineage>
        <taxon>Eukaryota</taxon>
        <taxon>Sar</taxon>
        <taxon>Stramenopiles</taxon>
        <taxon>Ochrophyta</taxon>
        <taxon>Bacillariophyta</taxon>
        <taxon>Coscinodiscophyceae</taxon>
        <taxon>Thalassiosirophycidae</taxon>
        <taxon>Thalassiosirales</taxon>
        <taxon>Thalassiosiraceae</taxon>
        <taxon>Thalassiosira</taxon>
    </lineage>
</organism>
<dbReference type="EMBL" id="AGNL01025680">
    <property type="protein sequence ID" value="EJK58288.1"/>
    <property type="molecule type" value="Genomic_DNA"/>
</dbReference>
<dbReference type="SUPFAM" id="SSF144232">
    <property type="entry name" value="HIT/MYND zinc finger-like"/>
    <property type="match status" value="1"/>
</dbReference>
<keyword evidence="1" id="KW-0479">Metal-binding</keyword>
<evidence type="ECO:0000256" key="1">
    <source>
        <dbReference type="ARBA" id="ARBA00022723"/>
    </source>
</evidence>
<keyword evidence="2 4" id="KW-0863">Zinc-finger</keyword>
<dbReference type="Gene3D" id="3.30.40.10">
    <property type="entry name" value="Zinc/RING finger domain, C3HC4 (zinc finger)"/>
    <property type="match status" value="1"/>
</dbReference>
<evidence type="ECO:0000259" key="5">
    <source>
        <dbReference type="PROSITE" id="PS50865"/>
    </source>
</evidence>
<dbReference type="PROSITE" id="PS50865">
    <property type="entry name" value="ZF_MYND_2"/>
    <property type="match status" value="1"/>
</dbReference>
<keyword evidence="7" id="KW-1185">Reference proteome</keyword>
<dbReference type="Pfam" id="PF01753">
    <property type="entry name" value="zf-MYND"/>
    <property type="match status" value="1"/>
</dbReference>
<dbReference type="eggNOG" id="ENOG502SADV">
    <property type="taxonomic scope" value="Eukaryota"/>
</dbReference>
<name>K0RWZ7_THAOC</name>
<evidence type="ECO:0000313" key="7">
    <source>
        <dbReference type="Proteomes" id="UP000266841"/>
    </source>
</evidence>
<feature type="non-terminal residue" evidence="6">
    <location>
        <position position="245"/>
    </location>
</feature>
<dbReference type="Proteomes" id="UP000266841">
    <property type="component" value="Unassembled WGS sequence"/>
</dbReference>
<dbReference type="PROSITE" id="PS01360">
    <property type="entry name" value="ZF_MYND_1"/>
    <property type="match status" value="1"/>
</dbReference>
<dbReference type="InterPro" id="IPR002893">
    <property type="entry name" value="Znf_MYND"/>
</dbReference>
<keyword evidence="3" id="KW-0862">Zinc</keyword>
<evidence type="ECO:0000313" key="6">
    <source>
        <dbReference type="EMBL" id="EJK58288.1"/>
    </source>
</evidence>
<evidence type="ECO:0000256" key="3">
    <source>
        <dbReference type="ARBA" id="ARBA00022833"/>
    </source>
</evidence>
<dbReference type="GO" id="GO:0008270">
    <property type="term" value="F:zinc ion binding"/>
    <property type="evidence" value="ECO:0007669"/>
    <property type="project" value="UniProtKB-KW"/>
</dbReference>
<feature type="domain" description="MYND-type" evidence="5">
    <location>
        <begin position="105"/>
        <end position="146"/>
    </location>
</feature>
<dbReference type="AlphaFoldDB" id="K0RWZ7"/>
<gene>
    <name evidence="6" type="ORF">THAOC_21605</name>
</gene>
<evidence type="ECO:0000256" key="4">
    <source>
        <dbReference type="PROSITE-ProRule" id="PRU00134"/>
    </source>
</evidence>
<dbReference type="SUPFAM" id="SSF57850">
    <property type="entry name" value="RING/U-box"/>
    <property type="match status" value="1"/>
</dbReference>
<protein>
    <recommendedName>
        <fullName evidence="5">MYND-type domain-containing protein</fullName>
    </recommendedName>
</protein>
<dbReference type="InterPro" id="IPR013083">
    <property type="entry name" value="Znf_RING/FYVE/PHD"/>
</dbReference>
<dbReference type="Gene3D" id="6.10.140.2220">
    <property type="match status" value="1"/>
</dbReference>
<comment type="caution">
    <text evidence="6">The sequence shown here is derived from an EMBL/GenBank/DDBJ whole genome shotgun (WGS) entry which is preliminary data.</text>
</comment>
<sequence>MDHEVSDRFQLQRTLEVWSRSRSRVASLRRVQTGAAKRKRAVGRALPPARSIRSQKERTAHGHRSIALASCGRQACGGSHPQVCGWHLYLKMSCVPVADDGIETCANCGTIASDTVKLKKCTACQLVKYCGVDCQRAHRKQHKKACKQRAAELKDEQLYGQGLERPEGDFCPICTLPIPLSMEDHSTFNSCCMKKICDGCVMAAKKRGMFDCPFCRTPLPDNKAEHLPMIRARVSKKDPVAINHL</sequence>
<accession>K0RWZ7</accession>
<dbReference type="OrthoDB" id="5952526at2759"/>